<keyword evidence="1" id="KW-0175">Coiled coil</keyword>
<dbReference type="SMART" id="SM00086">
    <property type="entry name" value="PAC"/>
    <property type="match status" value="2"/>
</dbReference>
<evidence type="ECO:0000313" key="7">
    <source>
        <dbReference type="Proteomes" id="UP001501627"/>
    </source>
</evidence>
<reference evidence="7" key="1">
    <citation type="journal article" date="2019" name="Int. J. Syst. Evol. Microbiol.">
        <title>The Global Catalogue of Microorganisms (GCM) 10K type strain sequencing project: providing services to taxonomists for standard genome sequencing and annotation.</title>
        <authorList>
            <consortium name="The Broad Institute Genomics Platform"/>
            <consortium name="The Broad Institute Genome Sequencing Center for Infectious Disease"/>
            <person name="Wu L."/>
            <person name="Ma J."/>
        </authorList>
    </citation>
    <scope>NUCLEOTIDE SEQUENCE [LARGE SCALE GENOMIC DNA]</scope>
    <source>
        <strain evidence="7">JCM 17561</strain>
    </source>
</reference>
<dbReference type="InterPro" id="IPR035919">
    <property type="entry name" value="EAL_sf"/>
</dbReference>
<dbReference type="NCBIfam" id="TIGR00229">
    <property type="entry name" value="sensory_box"/>
    <property type="match status" value="2"/>
</dbReference>
<dbReference type="Gene3D" id="3.20.20.450">
    <property type="entry name" value="EAL domain"/>
    <property type="match status" value="1"/>
</dbReference>
<dbReference type="PROSITE" id="PS50887">
    <property type="entry name" value="GGDEF"/>
    <property type="match status" value="1"/>
</dbReference>
<dbReference type="Pfam" id="PF00990">
    <property type="entry name" value="GGDEF"/>
    <property type="match status" value="1"/>
</dbReference>
<dbReference type="Proteomes" id="UP001501627">
    <property type="component" value="Unassembled WGS sequence"/>
</dbReference>
<proteinExistence type="predicted"/>
<dbReference type="PANTHER" id="PTHR44757">
    <property type="entry name" value="DIGUANYLATE CYCLASE DGCP"/>
    <property type="match status" value="1"/>
</dbReference>
<dbReference type="CDD" id="cd00130">
    <property type="entry name" value="PAS"/>
    <property type="match status" value="1"/>
</dbReference>
<dbReference type="SMART" id="SM00267">
    <property type="entry name" value="GGDEF"/>
    <property type="match status" value="1"/>
</dbReference>
<dbReference type="InterPro" id="IPR001633">
    <property type="entry name" value="EAL_dom"/>
</dbReference>
<dbReference type="Pfam" id="PF13188">
    <property type="entry name" value="PAS_8"/>
    <property type="match status" value="1"/>
</dbReference>
<dbReference type="Gene3D" id="3.30.70.270">
    <property type="match status" value="1"/>
</dbReference>
<dbReference type="PROSITE" id="PS50113">
    <property type="entry name" value="PAC"/>
    <property type="match status" value="1"/>
</dbReference>
<dbReference type="EMBL" id="BAABBP010000021">
    <property type="protein sequence ID" value="GAA3998763.1"/>
    <property type="molecule type" value="Genomic_DNA"/>
</dbReference>
<feature type="domain" description="EAL" evidence="4">
    <location>
        <begin position="499"/>
        <end position="753"/>
    </location>
</feature>
<protein>
    <recommendedName>
        <fullName evidence="8">EAL domain-containing protein</fullName>
    </recommendedName>
</protein>
<feature type="coiled-coil region" evidence="1">
    <location>
        <begin position="29"/>
        <end position="70"/>
    </location>
</feature>
<evidence type="ECO:0000259" key="5">
    <source>
        <dbReference type="PROSITE" id="PS50887"/>
    </source>
</evidence>
<feature type="domain" description="GGDEF" evidence="5">
    <location>
        <begin position="357"/>
        <end position="490"/>
    </location>
</feature>
<dbReference type="InterPro" id="IPR000160">
    <property type="entry name" value="GGDEF_dom"/>
</dbReference>
<dbReference type="Gene3D" id="3.30.450.20">
    <property type="entry name" value="PAS domain"/>
    <property type="match status" value="2"/>
</dbReference>
<evidence type="ECO:0000259" key="3">
    <source>
        <dbReference type="PROSITE" id="PS50113"/>
    </source>
</evidence>
<dbReference type="InterPro" id="IPR052155">
    <property type="entry name" value="Biofilm_reg_signaling"/>
</dbReference>
<dbReference type="Gene3D" id="2.10.70.100">
    <property type="match status" value="1"/>
</dbReference>
<comment type="caution">
    <text evidence="6">The sequence shown here is derived from an EMBL/GenBank/DDBJ whole genome shotgun (WGS) entry which is preliminary data.</text>
</comment>
<dbReference type="CDD" id="cd01949">
    <property type="entry name" value="GGDEF"/>
    <property type="match status" value="1"/>
</dbReference>
<evidence type="ECO:0000256" key="1">
    <source>
        <dbReference type="SAM" id="Coils"/>
    </source>
</evidence>
<evidence type="ECO:0008006" key="8">
    <source>
        <dbReference type="Google" id="ProtNLM"/>
    </source>
</evidence>
<dbReference type="InterPro" id="IPR001610">
    <property type="entry name" value="PAC"/>
</dbReference>
<accession>A0ABP7RKK2</accession>
<sequence length="758" mass="84349">METASSLPDDLDPESPRASLTEPPKGLSLAQLRAQLREAHARLHQVQVQLQARQEQLDAKEQALQALARESTAQARQHRCAEQVARLAQLGHWQWDAGSDTLAWSDETYQCFGYASGQIQPTLALFLDHVLERDRQRVSDLLQQVLRQADPQRPRSVEFGFRRADGAWRVGRLLGEARRDAEGHALSISGALQDITELRHTEQLFHAAFNASPMGTIVSRLGDGVFLDVNDRFAASFGWSAAQARGRSGLDLNLWVDTVVRDLWREQLRQHSMLPNFETQWRHRSGEVRQVSLSAQRIDVDSEPLVLTFVNDITAHKQAQARVDFLAHHDPLTGLPNRVLFRDRFELSAAWARQLGHKMALLNLDLDHFKTINDTLGHPAGDQVLQQVAQRLQQVAGSTSTISRQGGDEFLIALGSIQDEQRISHIAAQVIAAMTAPLHTGGQELEISLSMGIAVWPDDGEDFDTLLQCADTALYQAKAAGRDTWRFYTPAMNEQALEQLQLRTLLRRALEQRQFVLYYQPQIDLASGALVGVEALVRLQREDGAIMAPGQFIAAAEDSGLIVPLGEWVLREACAQAMRWQQQGLPALTVAVNLSAVQFRRGDLLHSVTQALTDAGLAPQRLELELTESILIDDAEQMIDQLRRLKALGVCLSIDDFGTGYSSLAYLKRLAVDKLKIDQSFVRDIAGDPDDAAIVRAIISMARSLKLQVIAEGVETADAATLLRMHQCHEAQGWHFARPMPAQDLPGWLEQYQGRRGA</sequence>
<dbReference type="InterPro" id="IPR000700">
    <property type="entry name" value="PAS-assoc_C"/>
</dbReference>
<evidence type="ECO:0000313" key="6">
    <source>
        <dbReference type="EMBL" id="GAA3998763.1"/>
    </source>
</evidence>
<dbReference type="CDD" id="cd01948">
    <property type="entry name" value="EAL"/>
    <property type="match status" value="1"/>
</dbReference>
<dbReference type="SUPFAM" id="SSF55785">
    <property type="entry name" value="PYP-like sensor domain (PAS domain)"/>
    <property type="match status" value="2"/>
</dbReference>
<dbReference type="SUPFAM" id="SSF55073">
    <property type="entry name" value="Nucleotide cyclase"/>
    <property type="match status" value="1"/>
</dbReference>
<feature type="region of interest" description="Disordered" evidence="2">
    <location>
        <begin position="1"/>
        <end position="25"/>
    </location>
</feature>
<dbReference type="Pfam" id="PF00563">
    <property type="entry name" value="EAL"/>
    <property type="match status" value="1"/>
</dbReference>
<dbReference type="InterPro" id="IPR029787">
    <property type="entry name" value="Nucleotide_cyclase"/>
</dbReference>
<dbReference type="InterPro" id="IPR043128">
    <property type="entry name" value="Rev_trsase/Diguanyl_cyclase"/>
</dbReference>
<feature type="domain" description="PAC" evidence="3">
    <location>
        <begin position="155"/>
        <end position="207"/>
    </location>
</feature>
<dbReference type="NCBIfam" id="TIGR00254">
    <property type="entry name" value="GGDEF"/>
    <property type="match status" value="1"/>
</dbReference>
<dbReference type="PANTHER" id="PTHR44757:SF2">
    <property type="entry name" value="BIOFILM ARCHITECTURE MAINTENANCE PROTEIN MBAA"/>
    <property type="match status" value="1"/>
</dbReference>
<dbReference type="InterPro" id="IPR000014">
    <property type="entry name" value="PAS"/>
</dbReference>
<evidence type="ECO:0000256" key="2">
    <source>
        <dbReference type="SAM" id="MobiDB-lite"/>
    </source>
</evidence>
<dbReference type="PROSITE" id="PS50883">
    <property type="entry name" value="EAL"/>
    <property type="match status" value="1"/>
</dbReference>
<dbReference type="InterPro" id="IPR035965">
    <property type="entry name" value="PAS-like_dom_sf"/>
</dbReference>
<name>A0ABP7RKK2_9BURK</name>
<dbReference type="SMART" id="SM00052">
    <property type="entry name" value="EAL"/>
    <property type="match status" value="1"/>
</dbReference>
<dbReference type="SMART" id="SM00091">
    <property type="entry name" value="PAS"/>
    <property type="match status" value="2"/>
</dbReference>
<dbReference type="SUPFAM" id="SSF141868">
    <property type="entry name" value="EAL domain-like"/>
    <property type="match status" value="1"/>
</dbReference>
<gene>
    <name evidence="6" type="ORF">GCM10022279_23100</name>
</gene>
<dbReference type="InterPro" id="IPR013655">
    <property type="entry name" value="PAS_fold_3"/>
</dbReference>
<evidence type="ECO:0000259" key="4">
    <source>
        <dbReference type="PROSITE" id="PS50883"/>
    </source>
</evidence>
<keyword evidence="7" id="KW-1185">Reference proteome</keyword>
<organism evidence="6 7">
    <name type="scientific">Comamonas faecalis</name>
    <dbReference type="NCBI Taxonomy" id="1387849"/>
    <lineage>
        <taxon>Bacteria</taxon>
        <taxon>Pseudomonadati</taxon>
        <taxon>Pseudomonadota</taxon>
        <taxon>Betaproteobacteria</taxon>
        <taxon>Burkholderiales</taxon>
        <taxon>Comamonadaceae</taxon>
        <taxon>Comamonas</taxon>
    </lineage>
</organism>
<dbReference type="Pfam" id="PF08447">
    <property type="entry name" value="PAS_3"/>
    <property type="match status" value="1"/>
</dbReference>